<dbReference type="GO" id="GO:0090110">
    <property type="term" value="P:COPII-coated vesicle cargo loading"/>
    <property type="evidence" value="ECO:0007669"/>
    <property type="project" value="TreeGrafter"/>
</dbReference>
<dbReference type="GO" id="GO:0070971">
    <property type="term" value="C:endoplasmic reticulum exit site"/>
    <property type="evidence" value="ECO:0007669"/>
    <property type="project" value="TreeGrafter"/>
</dbReference>
<dbReference type="STRING" id="361077.A0A151ZBH3"/>
<proteinExistence type="predicted"/>
<feature type="compositionally biased region" description="Low complexity" evidence="1">
    <location>
        <begin position="84"/>
        <end position="97"/>
    </location>
</feature>
<organism evidence="2 3">
    <name type="scientific">Tieghemostelium lacteum</name>
    <name type="common">Slime mold</name>
    <name type="synonym">Dictyostelium lacteum</name>
    <dbReference type="NCBI Taxonomy" id="361077"/>
    <lineage>
        <taxon>Eukaryota</taxon>
        <taxon>Amoebozoa</taxon>
        <taxon>Evosea</taxon>
        <taxon>Eumycetozoa</taxon>
        <taxon>Dictyostelia</taxon>
        <taxon>Dictyosteliales</taxon>
        <taxon>Raperosteliaceae</taxon>
        <taxon>Tieghemostelium</taxon>
    </lineage>
</organism>
<evidence type="ECO:0000256" key="1">
    <source>
        <dbReference type="SAM" id="MobiDB-lite"/>
    </source>
</evidence>
<dbReference type="AlphaFoldDB" id="A0A151ZBH3"/>
<dbReference type="OMA" id="FASQCGV"/>
<evidence type="ECO:0000313" key="3">
    <source>
        <dbReference type="Proteomes" id="UP000076078"/>
    </source>
</evidence>
<dbReference type="PANTHER" id="PTHR13803">
    <property type="entry name" value="SEC24-RELATED PROTEIN"/>
    <property type="match status" value="1"/>
</dbReference>
<evidence type="ECO:0000313" key="2">
    <source>
        <dbReference type="EMBL" id="KYQ91296.1"/>
    </source>
</evidence>
<dbReference type="GO" id="GO:0030127">
    <property type="term" value="C:COPII vesicle coat"/>
    <property type="evidence" value="ECO:0007669"/>
    <property type="project" value="TreeGrafter"/>
</dbReference>
<reference evidence="2 3" key="1">
    <citation type="submission" date="2015-12" db="EMBL/GenBank/DDBJ databases">
        <title>Dictyostelia acquired genes for synthesis and detection of signals that induce cell-type specialization by lateral gene transfer from prokaryotes.</title>
        <authorList>
            <person name="Gloeckner G."/>
            <person name="Schaap P."/>
        </authorList>
    </citation>
    <scope>NUCLEOTIDE SEQUENCE [LARGE SCALE GENOMIC DNA]</scope>
    <source>
        <strain evidence="2 3">TK</strain>
    </source>
</reference>
<dbReference type="Gene3D" id="3.40.50.410">
    <property type="entry name" value="von Willebrand factor, type A domain"/>
    <property type="match status" value="1"/>
</dbReference>
<dbReference type="SUPFAM" id="SSF81995">
    <property type="entry name" value="beta-sandwich domain of Sec23/24"/>
    <property type="match status" value="1"/>
</dbReference>
<protein>
    <submittedName>
        <fullName evidence="2">Type A von Willebrand factor domain-containing protein</fullName>
    </submittedName>
</protein>
<dbReference type="InParanoid" id="A0A151ZBH3"/>
<keyword evidence="3" id="KW-1185">Reference proteome</keyword>
<dbReference type="SUPFAM" id="SSF53300">
    <property type="entry name" value="vWA-like"/>
    <property type="match status" value="1"/>
</dbReference>
<dbReference type="OrthoDB" id="1724672at2759"/>
<dbReference type="PANTHER" id="PTHR13803:SF36">
    <property type="entry name" value="TYPE A VON WILLEBRAND FACTOR DOMAIN-CONTAINING PROTEIN"/>
    <property type="match status" value="1"/>
</dbReference>
<sequence length="707" mass="78221">MYKASHYGFYEDDDEEEMEIDMVNNYQVDNMNNVNQQTPYAPPPLQPQQQNPFIQQQQQQQQQKPGFFSGLFGGKSVPPPPPQQQYQPYQQPQQPYQPLKPTVVSKTRVKKANTNVLVTDLGSIAKESTIATGDPIFCKHCQSAFSNINQFEDIKLKDGQTQKNIPTAGGLQGNIWKCEFCLTENEVFLVPQEIPSSNIVDYILEQAPMGQTTNNNNNDTKTVEKSKDESMVLFCIDTSGSMECTHQVPPGFKKPSKQMKPNQFDHYQQPNVFGGYHQLPKPQSVSNYITRLECVQIGIQSQLDDMETNHPNRKVGVVSFSEDVTVQGQGDRENTKITGADLNSIAALLEKGTGYEIDQPIVKTKTSIMEKVYAMSGSGSTALGPAITTCIAIASKQPGSKIVLCTDGAANKGLGNLDDKNAEDFYNQMGTIAAKNGTAISVLTIKGTDCRIEYLGKLAEATGGEVNIVDPLKLDSDFKEVLALPVVATNVTIKLVLHQGLYVSDNGQISNSSKIEKSIGSCHAETSYSFEYGIKKGNKLDKELKSLPFQLQIYYTTLTGQKCVRIITNTQEITTNRDEAEDSADLEVLGQNLVQASSNIAATGDYVQSRAKTVQNANILEKIAYKKAQKPTPVNMQPQQQQQIDSAKVWLSQAQKLENTLTTELQKEHSKGQTNNSFKNRKSDRSDETSNVLYNFKSMNSSKAKKF</sequence>
<dbReference type="GO" id="GO:0000149">
    <property type="term" value="F:SNARE binding"/>
    <property type="evidence" value="ECO:0007669"/>
    <property type="project" value="TreeGrafter"/>
</dbReference>
<gene>
    <name evidence="2" type="ORF">DLAC_08236</name>
</gene>
<name>A0A151ZBH3_TIELA</name>
<dbReference type="EMBL" id="LODT01000035">
    <property type="protein sequence ID" value="KYQ91296.1"/>
    <property type="molecule type" value="Genomic_DNA"/>
</dbReference>
<accession>A0A151ZBH3</accession>
<dbReference type="InterPro" id="IPR036465">
    <property type="entry name" value="vWFA_dom_sf"/>
</dbReference>
<feature type="region of interest" description="Disordered" evidence="1">
    <location>
        <begin position="29"/>
        <end position="98"/>
    </location>
</feature>
<comment type="caution">
    <text evidence="2">The sequence shown here is derived from an EMBL/GenBank/DDBJ whole genome shotgun (WGS) entry which is preliminary data.</text>
</comment>
<dbReference type="GO" id="GO:0008270">
    <property type="term" value="F:zinc ion binding"/>
    <property type="evidence" value="ECO:0007669"/>
    <property type="project" value="TreeGrafter"/>
</dbReference>
<feature type="compositionally biased region" description="Low complexity" evidence="1">
    <location>
        <begin position="29"/>
        <end position="39"/>
    </location>
</feature>
<dbReference type="InterPro" id="IPR050550">
    <property type="entry name" value="SEC23_SEC24_subfamily"/>
</dbReference>
<feature type="region of interest" description="Disordered" evidence="1">
    <location>
        <begin position="664"/>
        <end position="691"/>
    </location>
</feature>
<dbReference type="Proteomes" id="UP000076078">
    <property type="component" value="Unassembled WGS sequence"/>
</dbReference>
<dbReference type="Gene3D" id="2.60.40.1670">
    <property type="entry name" value="beta-sandwich domain of Sec23/24"/>
    <property type="match status" value="1"/>
</dbReference>
<feature type="compositionally biased region" description="Low complexity" evidence="1">
    <location>
        <begin position="47"/>
        <end position="65"/>
    </location>
</feature>